<gene>
    <name evidence="6" type="ORF">ACFPRH_00260</name>
</gene>
<proteinExistence type="predicted"/>
<name>A0ABW0ABS4_9ACTN</name>
<organism evidence="6 7">
    <name type="scientific">Streptomyces amakusaensis</name>
    <dbReference type="NCBI Taxonomy" id="67271"/>
    <lineage>
        <taxon>Bacteria</taxon>
        <taxon>Bacillati</taxon>
        <taxon>Actinomycetota</taxon>
        <taxon>Actinomycetes</taxon>
        <taxon>Kitasatosporales</taxon>
        <taxon>Streptomycetaceae</taxon>
        <taxon>Streptomyces</taxon>
    </lineage>
</organism>
<dbReference type="EC" id="2.7.11.1" evidence="6"/>
<keyword evidence="7" id="KW-1185">Reference proteome</keyword>
<dbReference type="PROSITE" id="PS50011">
    <property type="entry name" value="PROTEIN_KINASE_DOM"/>
    <property type="match status" value="1"/>
</dbReference>
<dbReference type="CDD" id="cd14014">
    <property type="entry name" value="STKc_PknB_like"/>
    <property type="match status" value="1"/>
</dbReference>
<evidence type="ECO:0000313" key="6">
    <source>
        <dbReference type="EMBL" id="MFC5150159.1"/>
    </source>
</evidence>
<sequence length="456" mass="50248">MTARSRPRGFAMRHLSVYPGLTTYAVPRPDGNYSTDRNGNPKFTRVTLEPEGFPAPHRPSGLTDRQWAFATNSPRRWQSAVTTFGARAEDIAAELARNGCIILECDFRDARVVLPPRGWAPHPDLQAARQEHSDQRACRRAAQGDEARRLTVELAPHPTARPLVAILGAQRDGAFRDHVIKVAQDFLNDEAMTGAGDVAPWAAVRWLKRGAKSDYERDQESLAEGGQGAVYGGVHKYTRIPVALKQLRYGDEDSVHRMGREIFIGHLYGEHPNVMPVLDSDPDRRWFVMPLASGSAASHAERLRRETGALRDLVTAVCEGLRGPHADDRIHRDIKPANVLLLNGKWVVADWGLGRQPRGETSVPRRTQTGTGFGSEGFAAPEVSSGNPHNVAATADIYSIGRLIAAILTGERPAQNLPLLPSHGPWRAVVAEATQHKPTDRPQDVNEFLRLLEDIP</sequence>
<keyword evidence="2" id="KW-0547">Nucleotide-binding</keyword>
<evidence type="ECO:0000256" key="3">
    <source>
        <dbReference type="ARBA" id="ARBA00022777"/>
    </source>
</evidence>
<protein>
    <submittedName>
        <fullName evidence="6">Serine/threonine-protein kinase</fullName>
        <ecNumber evidence="6">2.7.11.1</ecNumber>
    </submittedName>
</protein>
<reference evidence="7" key="1">
    <citation type="journal article" date="2019" name="Int. J. Syst. Evol. Microbiol.">
        <title>The Global Catalogue of Microorganisms (GCM) 10K type strain sequencing project: providing services to taxonomists for standard genome sequencing and annotation.</title>
        <authorList>
            <consortium name="The Broad Institute Genomics Platform"/>
            <consortium name="The Broad Institute Genome Sequencing Center for Infectious Disease"/>
            <person name="Wu L."/>
            <person name="Ma J."/>
        </authorList>
    </citation>
    <scope>NUCLEOTIDE SEQUENCE [LARGE SCALE GENOMIC DNA]</scope>
    <source>
        <strain evidence="7">PCU 266</strain>
    </source>
</reference>
<evidence type="ECO:0000259" key="5">
    <source>
        <dbReference type="PROSITE" id="PS50011"/>
    </source>
</evidence>
<keyword evidence="1 6" id="KW-0808">Transferase</keyword>
<dbReference type="GO" id="GO:0004674">
    <property type="term" value="F:protein serine/threonine kinase activity"/>
    <property type="evidence" value="ECO:0007669"/>
    <property type="project" value="UniProtKB-EC"/>
</dbReference>
<dbReference type="Pfam" id="PF00069">
    <property type="entry name" value="Pkinase"/>
    <property type="match status" value="1"/>
</dbReference>
<feature type="domain" description="Protein kinase" evidence="5">
    <location>
        <begin position="216"/>
        <end position="456"/>
    </location>
</feature>
<dbReference type="SUPFAM" id="SSF56112">
    <property type="entry name" value="Protein kinase-like (PK-like)"/>
    <property type="match status" value="1"/>
</dbReference>
<dbReference type="RefSeq" id="WP_344472742.1">
    <property type="nucleotide sequence ID" value="NZ_BAAASB010000002.1"/>
</dbReference>
<accession>A0ABW0ABS4</accession>
<dbReference type="SMART" id="SM00220">
    <property type="entry name" value="S_TKc"/>
    <property type="match status" value="1"/>
</dbReference>
<dbReference type="EMBL" id="JBHSKP010000001">
    <property type="protein sequence ID" value="MFC5150159.1"/>
    <property type="molecule type" value="Genomic_DNA"/>
</dbReference>
<comment type="caution">
    <text evidence="6">The sequence shown here is derived from an EMBL/GenBank/DDBJ whole genome shotgun (WGS) entry which is preliminary data.</text>
</comment>
<dbReference type="PANTHER" id="PTHR43289">
    <property type="entry name" value="MITOGEN-ACTIVATED PROTEIN KINASE KINASE KINASE 20-RELATED"/>
    <property type="match status" value="1"/>
</dbReference>
<dbReference type="PANTHER" id="PTHR43289:SF34">
    <property type="entry name" value="SERINE_THREONINE-PROTEIN KINASE YBDM-RELATED"/>
    <property type="match status" value="1"/>
</dbReference>
<evidence type="ECO:0000256" key="1">
    <source>
        <dbReference type="ARBA" id="ARBA00022679"/>
    </source>
</evidence>
<keyword evidence="3 6" id="KW-0418">Kinase</keyword>
<keyword evidence="4" id="KW-0067">ATP-binding</keyword>
<dbReference type="InterPro" id="IPR000719">
    <property type="entry name" value="Prot_kinase_dom"/>
</dbReference>
<evidence type="ECO:0000256" key="2">
    <source>
        <dbReference type="ARBA" id="ARBA00022741"/>
    </source>
</evidence>
<dbReference type="Gene3D" id="1.10.510.10">
    <property type="entry name" value="Transferase(Phosphotransferase) domain 1"/>
    <property type="match status" value="1"/>
</dbReference>
<dbReference type="Proteomes" id="UP001596160">
    <property type="component" value="Unassembled WGS sequence"/>
</dbReference>
<evidence type="ECO:0000313" key="7">
    <source>
        <dbReference type="Proteomes" id="UP001596160"/>
    </source>
</evidence>
<evidence type="ECO:0000256" key="4">
    <source>
        <dbReference type="ARBA" id="ARBA00022840"/>
    </source>
</evidence>
<dbReference type="InterPro" id="IPR011009">
    <property type="entry name" value="Kinase-like_dom_sf"/>
</dbReference>